<dbReference type="EMBL" id="CAJJDO010000094">
    <property type="protein sequence ID" value="CAD8189475.1"/>
    <property type="molecule type" value="Genomic_DNA"/>
</dbReference>
<evidence type="ECO:0000313" key="3">
    <source>
        <dbReference type="Proteomes" id="UP000689195"/>
    </source>
</evidence>
<organism evidence="2 3">
    <name type="scientific">Paramecium pentaurelia</name>
    <dbReference type="NCBI Taxonomy" id="43138"/>
    <lineage>
        <taxon>Eukaryota</taxon>
        <taxon>Sar</taxon>
        <taxon>Alveolata</taxon>
        <taxon>Ciliophora</taxon>
        <taxon>Intramacronucleata</taxon>
        <taxon>Oligohymenophorea</taxon>
        <taxon>Peniculida</taxon>
        <taxon>Parameciidae</taxon>
        <taxon>Paramecium</taxon>
    </lineage>
</organism>
<keyword evidence="1" id="KW-1133">Transmembrane helix</keyword>
<reference evidence="2" key="1">
    <citation type="submission" date="2021-01" db="EMBL/GenBank/DDBJ databases">
        <authorList>
            <consortium name="Genoscope - CEA"/>
            <person name="William W."/>
        </authorList>
    </citation>
    <scope>NUCLEOTIDE SEQUENCE</scope>
</reference>
<dbReference type="Proteomes" id="UP000689195">
    <property type="component" value="Unassembled WGS sequence"/>
</dbReference>
<sequence length="370" mass="44538">METYEMILTIIIAVLLGLLLIYIIPKYFRFFHGSNTSPKKMKYITKSQISIQQDQNDKDFLDQQDNYDSPKAGYVQLILQNYEYQYLKITTYSILYEQRLVIPKNKVIKTLEYQYKLDNQYNQSYRCIEQEKNQIIIYNQNTKEKYYKGIIENAPKDIYFGFEDINRENSANYYFNQLITKDELTEGSSTIIDAFSQYLNLESLKQYIRDNKNHIQTYKQNIFFPSSILKIGRDEKQFKQQYENYIFQYQPIKYDLSLIYDKIFFITSYEENKDYFFIEVFPSHLYIHDVKDRNKEKYDYTPYLNLLKSIYPSLGSSIVICAECQLNQRLTKSYFHVCYNMLKESKNKKLQSKIQSIAQLQEHLQSLIKL</sequence>
<evidence type="ECO:0000256" key="1">
    <source>
        <dbReference type="SAM" id="Phobius"/>
    </source>
</evidence>
<keyword evidence="3" id="KW-1185">Reference proteome</keyword>
<keyword evidence="1" id="KW-0472">Membrane</keyword>
<dbReference type="AlphaFoldDB" id="A0A8S1WLC3"/>
<dbReference type="OrthoDB" id="310328at2759"/>
<feature type="transmembrane region" description="Helical" evidence="1">
    <location>
        <begin position="6"/>
        <end position="24"/>
    </location>
</feature>
<gene>
    <name evidence="2" type="ORF">PPENT_87.1.T0940045</name>
</gene>
<evidence type="ECO:0000313" key="2">
    <source>
        <dbReference type="EMBL" id="CAD8189475.1"/>
    </source>
</evidence>
<keyword evidence="1" id="KW-0812">Transmembrane</keyword>
<name>A0A8S1WLC3_9CILI</name>
<proteinExistence type="predicted"/>
<accession>A0A8S1WLC3</accession>
<protein>
    <recommendedName>
        <fullName evidence="4">Transmembrane protein</fullName>
    </recommendedName>
</protein>
<evidence type="ECO:0008006" key="4">
    <source>
        <dbReference type="Google" id="ProtNLM"/>
    </source>
</evidence>
<comment type="caution">
    <text evidence="2">The sequence shown here is derived from an EMBL/GenBank/DDBJ whole genome shotgun (WGS) entry which is preliminary data.</text>
</comment>